<accession>A0A6G1X9T0</accession>
<dbReference type="GO" id="GO:0008999">
    <property type="term" value="F:protein-N-terminal-alanine acetyltransferase activity"/>
    <property type="evidence" value="ECO:0007669"/>
    <property type="project" value="TreeGrafter"/>
</dbReference>
<sequence>MFRNNKTNRCVLRKTRLEDAADLLKVFGNDEVMKYIPLETFQTLEDAEREIHWHHSIYNQRKGVRFGIIDKKTNKLIGTCGFVDYDDKNKSAEIGYDLSIEYWGKGIMTEVGREVIRFAFEKMELNRIEAKFDAPNKASKGLLIKLGFQKEGVLREYFWNEHKPIDVEVYSLLNREFNN</sequence>
<dbReference type="InterPro" id="IPR000182">
    <property type="entry name" value="GNAT_dom"/>
</dbReference>
<protein>
    <submittedName>
        <fullName evidence="2">GNAT family N-acetyltransferase</fullName>
    </submittedName>
</protein>
<evidence type="ECO:0000259" key="1">
    <source>
        <dbReference type="PROSITE" id="PS51186"/>
    </source>
</evidence>
<gene>
    <name evidence="2" type="ORF">GH754_15190</name>
</gene>
<keyword evidence="3" id="KW-1185">Reference proteome</keyword>
<evidence type="ECO:0000313" key="3">
    <source>
        <dbReference type="Proteomes" id="UP000480185"/>
    </source>
</evidence>
<comment type="caution">
    <text evidence="2">The sequence shown here is derived from an EMBL/GenBank/DDBJ whole genome shotgun (WGS) entry which is preliminary data.</text>
</comment>
<dbReference type="Proteomes" id="UP000480185">
    <property type="component" value="Unassembled WGS sequence"/>
</dbReference>
<name>A0A6G1X9T0_9BACI</name>
<dbReference type="GO" id="GO:0005737">
    <property type="term" value="C:cytoplasm"/>
    <property type="evidence" value="ECO:0007669"/>
    <property type="project" value="TreeGrafter"/>
</dbReference>
<dbReference type="EMBL" id="WJNH01000010">
    <property type="protein sequence ID" value="MRG87630.1"/>
    <property type="molecule type" value="Genomic_DNA"/>
</dbReference>
<dbReference type="RefSeq" id="WP_323742055.1">
    <property type="nucleotide sequence ID" value="NZ_WJNH01000010.1"/>
</dbReference>
<dbReference type="Pfam" id="PF13302">
    <property type="entry name" value="Acetyltransf_3"/>
    <property type="match status" value="1"/>
</dbReference>
<dbReference type="PROSITE" id="PS51186">
    <property type="entry name" value="GNAT"/>
    <property type="match status" value="1"/>
</dbReference>
<reference evidence="2 3" key="1">
    <citation type="submission" date="2019-11" db="EMBL/GenBank/DDBJ databases">
        <authorList>
            <person name="Li J."/>
        </authorList>
    </citation>
    <scope>NUCLEOTIDE SEQUENCE [LARGE SCALE GENOMIC DNA]</scope>
    <source>
        <strain evidence="2 3">J4</strain>
    </source>
</reference>
<dbReference type="SUPFAM" id="SSF55729">
    <property type="entry name" value="Acyl-CoA N-acyltransferases (Nat)"/>
    <property type="match status" value="1"/>
</dbReference>
<dbReference type="InterPro" id="IPR016181">
    <property type="entry name" value="Acyl_CoA_acyltransferase"/>
</dbReference>
<proteinExistence type="predicted"/>
<dbReference type="PANTHER" id="PTHR43792:SF9">
    <property type="entry name" value="RIBOSOMAL-PROTEIN-ALANINE ACETYLTRANSFERASE"/>
    <property type="match status" value="1"/>
</dbReference>
<dbReference type="CDD" id="cd04301">
    <property type="entry name" value="NAT_SF"/>
    <property type="match status" value="1"/>
</dbReference>
<feature type="domain" description="N-acetyltransferase" evidence="1">
    <location>
        <begin position="10"/>
        <end position="176"/>
    </location>
</feature>
<dbReference type="PANTHER" id="PTHR43792">
    <property type="entry name" value="GNAT FAMILY, PUTATIVE (AFU_ORTHOLOGUE AFUA_3G00765)-RELATED-RELATED"/>
    <property type="match status" value="1"/>
</dbReference>
<dbReference type="InterPro" id="IPR051531">
    <property type="entry name" value="N-acetyltransferase"/>
</dbReference>
<dbReference type="AlphaFoldDB" id="A0A6G1X9T0"/>
<keyword evidence="2" id="KW-0808">Transferase</keyword>
<evidence type="ECO:0000313" key="2">
    <source>
        <dbReference type="EMBL" id="MRG87630.1"/>
    </source>
</evidence>
<dbReference type="Gene3D" id="3.40.630.30">
    <property type="match status" value="1"/>
</dbReference>
<organism evidence="2 3">
    <name type="scientific">Salinibacillus xinjiangensis</name>
    <dbReference type="NCBI Taxonomy" id="1229268"/>
    <lineage>
        <taxon>Bacteria</taxon>
        <taxon>Bacillati</taxon>
        <taxon>Bacillota</taxon>
        <taxon>Bacilli</taxon>
        <taxon>Bacillales</taxon>
        <taxon>Bacillaceae</taxon>
        <taxon>Salinibacillus</taxon>
    </lineage>
</organism>